<dbReference type="AntiFam" id="ANF00248">
    <property type="entry name" value="Shadow ORF (opposite ppsD)"/>
</dbReference>
<feature type="region of interest" description="Disordered" evidence="1">
    <location>
        <begin position="1755"/>
        <end position="1831"/>
    </location>
</feature>
<feature type="compositionally biased region" description="Basic and acidic residues" evidence="1">
    <location>
        <begin position="528"/>
        <end position="541"/>
    </location>
</feature>
<reference evidence="2 3" key="1">
    <citation type="journal article" date="2014" name="Genome Announc.">
        <title>Draft Genome Sequence of the Antitrypanosomally Active Sponge-Associated Bacterium Actinokineospora sp. Strain EG49.</title>
        <authorList>
            <person name="Harjes J."/>
            <person name="Ryu T."/>
            <person name="Abdelmohsen U.R."/>
            <person name="Moitinho-Silva L."/>
            <person name="Horn H."/>
            <person name="Ravasi T."/>
            <person name="Hentschel U."/>
        </authorList>
    </citation>
    <scope>NUCLEOTIDE SEQUENCE [LARGE SCALE GENOMIC DNA]</scope>
    <source>
        <strain evidence="2 3">EG49</strain>
    </source>
</reference>
<protein>
    <submittedName>
        <fullName evidence="2">Uncharacterized protein</fullName>
    </submittedName>
</protein>
<sequence length="1929" mass="199310">MEHLDGVDGERDQRRVAARLQRGDGLLGAVEQVGVQGEAEVGARREGQRAQCLVGAERHLGQHLERAAVVDARGGEVLVVAVRGHAPGAAGADRGDVDRLGGAGERRDGAAGARGGGIVGVEGESGAVDAQAQGAGGVGLDQAQPPDVGQPHLLGARPERGGHGEVDARGTGKHVVAADAVLADDPVGGSEGQGEHAVDRLAEVGVCGPRRVEDPVAVAGERVGGQRDAAAGGGPHRVPPGHVLLGQCAGAGRACGQLFAQFGDAAYGERRPDREVRASGLEGEREIGQRQVVGQGCAQPVERFGQRPLGAGGKGDDVIAKGRGLRRGRWFGDDQVGVGAAETEAGHGGDPPAVDRPRASVRHHLERAVVQVRLGVRLVEARCGRQLAVPQREQDLEQTGDPGGHGGVADVGLHRADRAVADVGGGPAVHLGERLDLDRVAQRGAGAVRLDQADPARVEPGAAVGVGEQRGLGGGAGGGDAVGLAVAVDAGGQQHPVHGVAVGDGPVEPLEHDHPDALAEHGSVGGGVERDAGLTRREHPDPAAPYVQLRGDHQRHPARDGHGALAAADRVSGQVHRDQRRRARGVHGHGRAVEVEEVADAGGQDRAGGAEERVAAVGPARLGQQQAVVAGRAAHEHAAARLLSLAHRVARVLQPGPRLLQEQPLLRVHRLRLQRREVEERRVEAVHIGQHGADPAVGAAFGEPVGAVHRVDVPAVLGHRAEAMPARDQVRPELVQVLRVGEAAGHADHRDGRVGGRGPGRHRGRAGGGPKVKDVGGQRIHRRVVVDGDRVDLDAEPLPDLPHDLHGADGLQAHLAEAQPRVHLVAAQVQPRAHGVLDGSQHLSARGARHRQRSLGSRLRHGFRLGFRLGFGGDFRLGGGGLPLAEPVALLLERVRRQRQPADLPARVAARPGHVGPADPALGQLGQLPGGEQVHQLVGGGGVVARAGGPQAGGAFTRQVVLQLAAQLAGGGGHDRHPLGQHRATGLHGVGDVGQADRGRGGTRVRGQLGTGARRAQFGDGPRRPLGQQRPDPVQPEGVDPQVGQGLVGGDRVLGHAQDVRDQRRQGRDQRRVTHGVALLDGGEQVDELPGVGVQDVAVAGAEHEQVRPRRVLRRRGRRRALQHDVGVGAPGPERADPRAQHRLPRHRVPGGALALHGERGRGEVNVRVGGVRVQGRHQLAVQHLHDHLADARDPGGALQVPDVGLDAADRPAARLQVAEGPPDALDLDGVTEGRAGAVGLQVADGVRGDTGVLDGPADDPGLRGGAGHGVAAALAGVVEPGALDDPEDEVTVGPGLGEGLEQHRADALAGDVTAAPFPEAAAPAVGGEELTRAELDVLLRVDRHVDPTGDGHRGLPRAQRLHRQVHGGEAGGAGGVDGHARAAEVQAVGDAVGDGAVHGGRVHAVGLEQLVVVPHHPDVDPDGVPGDGVRPVPGVLDGAPRGLEEQPLLRVHPLRLPAGDAEEGRVEPVDPVEERAPAAVAAPVGALVRVEEVGVRPPVGRDLGDAVDAAGEVVPEGGEVRRLRVLPGDPDDGYVLVLPVPGVRDEPRPGRLPRFPARLGAVAVLLALFLLGLRLREQRQDPVRLTVGDDEAAGAAERRPEQVEADLGGQRPGAGGLPRPEQGLVVDAHPTVGPEGPADRETAVRGGEVLGVGVAVGVVALPDVGQRRRDRGEGHERLHTARRLEEVARPRRLRGQDLGDVGVVLAEEQPVPDQPGAVEDPVDGTEDGPRGGDGRPGLGRVGDVGAQVLDLGAGVLPARDPGRQLRCDRPAPDEDEPGLVRGRQPVGEVQPEPARAAGDDVDPALLRRSRRGRGGREPDHLAAPPHPADLGVGEAVGQLREDGLGRGVGLDHLRGEQGGLGRHRAGERGHSRVLRPTRVQEHHPGGRLGLHQRLGQLGERTVRTGNPGADRCGGACGVGAGVGVGVGR</sequence>
<evidence type="ECO:0000313" key="3">
    <source>
        <dbReference type="Proteomes" id="UP000019277"/>
    </source>
</evidence>
<feature type="compositionally biased region" description="Basic and acidic residues" evidence="1">
    <location>
        <begin position="93"/>
        <end position="109"/>
    </location>
</feature>
<accession>W7IX83</accession>
<feature type="region of interest" description="Disordered" evidence="1">
    <location>
        <begin position="742"/>
        <end position="775"/>
    </location>
</feature>
<feature type="region of interest" description="Disordered" evidence="1">
    <location>
        <begin position="518"/>
        <end position="544"/>
    </location>
</feature>
<feature type="region of interest" description="Disordered" evidence="1">
    <location>
        <begin position="1349"/>
        <end position="1378"/>
    </location>
</feature>
<feature type="region of interest" description="Disordered" evidence="1">
    <location>
        <begin position="972"/>
        <end position="1047"/>
    </location>
</feature>
<name>W7IX83_9PSEU</name>
<feature type="compositionally biased region" description="Basic residues" evidence="1">
    <location>
        <begin position="578"/>
        <end position="588"/>
    </location>
</feature>
<feature type="compositionally biased region" description="Gly residues" evidence="1">
    <location>
        <begin position="1369"/>
        <end position="1378"/>
    </location>
</feature>
<dbReference type="Proteomes" id="UP000019277">
    <property type="component" value="Unassembled WGS sequence"/>
</dbReference>
<dbReference type="STRING" id="909613.UO65_6096"/>
<dbReference type="EMBL" id="AYXG01000234">
    <property type="protein sequence ID" value="EWC58624.1"/>
    <property type="molecule type" value="Genomic_DNA"/>
</dbReference>
<feature type="compositionally biased region" description="Basic and acidic residues" evidence="1">
    <location>
        <begin position="745"/>
        <end position="754"/>
    </location>
</feature>
<evidence type="ECO:0000313" key="2">
    <source>
        <dbReference type="EMBL" id="EWC58624.1"/>
    </source>
</evidence>
<feature type="region of interest" description="Disordered" evidence="1">
    <location>
        <begin position="1708"/>
        <end position="1743"/>
    </location>
</feature>
<dbReference type="PATRIC" id="fig|909613.9.peg.6096"/>
<feature type="region of interest" description="Disordered" evidence="1">
    <location>
        <begin position="568"/>
        <end position="588"/>
    </location>
</feature>
<feature type="region of interest" description="Disordered" evidence="1">
    <location>
        <begin position="1588"/>
        <end position="1625"/>
    </location>
</feature>
<proteinExistence type="predicted"/>
<feature type="compositionally biased region" description="Basic and acidic residues" evidence="1">
    <location>
        <begin position="1761"/>
        <end position="1773"/>
    </location>
</feature>
<gene>
    <name evidence="2" type="ORF">UO65_6096</name>
</gene>
<keyword evidence="3" id="KW-1185">Reference proteome</keyword>
<organism evidence="2 3">
    <name type="scientific">Actinokineospora spheciospongiae</name>
    <dbReference type="NCBI Taxonomy" id="909613"/>
    <lineage>
        <taxon>Bacteria</taxon>
        <taxon>Bacillati</taxon>
        <taxon>Actinomycetota</taxon>
        <taxon>Actinomycetes</taxon>
        <taxon>Pseudonocardiales</taxon>
        <taxon>Pseudonocardiaceae</taxon>
        <taxon>Actinokineospora</taxon>
    </lineage>
</organism>
<evidence type="ECO:0000256" key="1">
    <source>
        <dbReference type="SAM" id="MobiDB-lite"/>
    </source>
</evidence>
<feature type="region of interest" description="Disordered" evidence="1">
    <location>
        <begin position="88"/>
        <end position="116"/>
    </location>
</feature>
<comment type="caution">
    <text evidence="2">The sequence shown here is derived from an EMBL/GenBank/DDBJ whole genome shotgun (WGS) entry which is preliminary data.</text>
</comment>